<accession>A0ABV6DR72</accession>
<evidence type="ECO:0000313" key="3">
    <source>
        <dbReference type="EMBL" id="MFC0215132.1"/>
    </source>
</evidence>
<dbReference type="PANTHER" id="PTHR10587:SF137">
    <property type="entry name" value="4-DEOXY-4-FORMAMIDO-L-ARABINOSE-PHOSPHOUNDECAPRENOL DEFORMYLASE ARND-RELATED"/>
    <property type="match status" value="1"/>
</dbReference>
<protein>
    <submittedName>
        <fullName evidence="3">Polysaccharide deacetylase family protein</fullName>
    </submittedName>
</protein>
<dbReference type="PROSITE" id="PS51677">
    <property type="entry name" value="NODB"/>
    <property type="match status" value="1"/>
</dbReference>
<keyword evidence="4" id="KW-1185">Reference proteome</keyword>
<keyword evidence="1" id="KW-1133">Transmembrane helix</keyword>
<proteinExistence type="predicted"/>
<dbReference type="InterPro" id="IPR011330">
    <property type="entry name" value="Glyco_hydro/deAcase_b/a-brl"/>
</dbReference>
<dbReference type="Pfam" id="PF01522">
    <property type="entry name" value="Polysacc_deac_1"/>
    <property type="match status" value="1"/>
</dbReference>
<dbReference type="PANTHER" id="PTHR10587">
    <property type="entry name" value="GLYCOSYL TRANSFERASE-RELATED"/>
    <property type="match status" value="1"/>
</dbReference>
<dbReference type="Proteomes" id="UP001589776">
    <property type="component" value="Unassembled WGS sequence"/>
</dbReference>
<dbReference type="Gene3D" id="3.20.20.370">
    <property type="entry name" value="Glycoside hydrolase/deacetylase"/>
    <property type="match status" value="1"/>
</dbReference>
<dbReference type="EMBL" id="JBHLWN010000082">
    <property type="protein sequence ID" value="MFC0215132.1"/>
    <property type="molecule type" value="Genomic_DNA"/>
</dbReference>
<dbReference type="InterPro" id="IPR050248">
    <property type="entry name" value="Polysacc_deacetylase_ArnD"/>
</dbReference>
<comment type="caution">
    <text evidence="3">The sequence shown here is derived from an EMBL/GenBank/DDBJ whole genome shotgun (WGS) entry which is preliminary data.</text>
</comment>
<feature type="transmembrane region" description="Helical" evidence="1">
    <location>
        <begin position="6"/>
        <end position="27"/>
    </location>
</feature>
<dbReference type="RefSeq" id="WP_377472577.1">
    <property type="nucleotide sequence ID" value="NZ_JBHLWN010000082.1"/>
</dbReference>
<keyword evidence="1" id="KW-0472">Membrane</keyword>
<keyword evidence="1" id="KW-0812">Transmembrane</keyword>
<evidence type="ECO:0000256" key="1">
    <source>
        <dbReference type="SAM" id="Phobius"/>
    </source>
</evidence>
<reference evidence="3 4" key="1">
    <citation type="submission" date="2024-09" db="EMBL/GenBank/DDBJ databases">
        <authorList>
            <person name="Sun Q."/>
            <person name="Mori K."/>
        </authorList>
    </citation>
    <scope>NUCLEOTIDE SEQUENCE [LARGE SCALE GENOMIC DNA]</scope>
    <source>
        <strain evidence="3 4">CCM 7759</strain>
    </source>
</reference>
<evidence type="ECO:0000259" key="2">
    <source>
        <dbReference type="PROSITE" id="PS51677"/>
    </source>
</evidence>
<gene>
    <name evidence="3" type="ORF">ACFFK0_22300</name>
</gene>
<feature type="domain" description="NodB homology" evidence="2">
    <location>
        <begin position="38"/>
        <end position="224"/>
    </location>
</feature>
<name>A0ABV6DR72_9BACL</name>
<sequence length="234" mass="26827">MDDLFFFSLIVLSIYTIIPTILIRVFGLGAYKEASGQQGVALTFDDGPDPQYTPQLLDLLQQYNVKATFFVLGSKAEKHPELIRRMHQEGHLVGVHNYVHHTNGLMSPWKVRGQLRDSIRTIERIIGVKPIHYRPPWGVFNLFDFFLFRKFRVVLWSLIVGDWVSRGGSERIKQQLLKKLKNGDVIVLHDSGQTFGADRDAPAHMLQALREFLEEASKQGYAFKRIDEHLAEPA</sequence>
<dbReference type="SUPFAM" id="SSF88713">
    <property type="entry name" value="Glycoside hydrolase/deacetylase"/>
    <property type="match status" value="1"/>
</dbReference>
<evidence type="ECO:0000313" key="4">
    <source>
        <dbReference type="Proteomes" id="UP001589776"/>
    </source>
</evidence>
<dbReference type="InterPro" id="IPR002509">
    <property type="entry name" value="NODB_dom"/>
</dbReference>
<organism evidence="3 4">
    <name type="scientific">Paenibacillus chartarius</name>
    <dbReference type="NCBI Taxonomy" id="747481"/>
    <lineage>
        <taxon>Bacteria</taxon>
        <taxon>Bacillati</taxon>
        <taxon>Bacillota</taxon>
        <taxon>Bacilli</taxon>
        <taxon>Bacillales</taxon>
        <taxon>Paenibacillaceae</taxon>
        <taxon>Paenibacillus</taxon>
    </lineage>
</organism>
<dbReference type="CDD" id="cd10959">
    <property type="entry name" value="CE4_NodB_like_3"/>
    <property type="match status" value="1"/>
</dbReference>